<reference evidence="1" key="1">
    <citation type="journal article" date="2014" name="Int. J. Syst. Evol. Microbiol.">
        <title>Complete genome sequence of Corynebacterium casei LMG S-19264T (=DSM 44701T), isolated from a smear-ripened cheese.</title>
        <authorList>
            <consortium name="US DOE Joint Genome Institute (JGI-PGF)"/>
            <person name="Walter F."/>
            <person name="Albersmeier A."/>
            <person name="Kalinowski J."/>
            <person name="Ruckert C."/>
        </authorList>
    </citation>
    <scope>NUCLEOTIDE SEQUENCE</scope>
    <source>
        <strain evidence="1">CGMCC 1.15493</strain>
    </source>
</reference>
<accession>A0A917D7U4</accession>
<reference evidence="1" key="2">
    <citation type="submission" date="2020-09" db="EMBL/GenBank/DDBJ databases">
        <authorList>
            <person name="Sun Q."/>
            <person name="Zhou Y."/>
        </authorList>
    </citation>
    <scope>NUCLEOTIDE SEQUENCE</scope>
    <source>
        <strain evidence="1">CGMCC 1.15493</strain>
    </source>
</reference>
<sequence length="106" mass="11335">MVPVRQNTALPTEAPPSTCSVWPVMKAASSLNWKAIAAATSSGLPKTLHGNARQIAPLALAPRRIVGAEELALGGSWRDRNHRDAARCQFQRPAEGEADQRRLAAA</sequence>
<dbReference type="Proteomes" id="UP000613160">
    <property type="component" value="Unassembled WGS sequence"/>
</dbReference>
<gene>
    <name evidence="1" type="ORF">GCM10011335_04970</name>
</gene>
<comment type="caution">
    <text evidence="1">The sequence shown here is derived from an EMBL/GenBank/DDBJ whole genome shotgun (WGS) entry which is preliminary data.</text>
</comment>
<evidence type="ECO:0000313" key="1">
    <source>
        <dbReference type="EMBL" id="GGD05097.1"/>
    </source>
</evidence>
<protein>
    <submittedName>
        <fullName evidence="1">Uncharacterized protein</fullName>
    </submittedName>
</protein>
<organism evidence="1 2">
    <name type="scientific">Aureimonas glaciei</name>
    <dbReference type="NCBI Taxonomy" id="1776957"/>
    <lineage>
        <taxon>Bacteria</taxon>
        <taxon>Pseudomonadati</taxon>
        <taxon>Pseudomonadota</taxon>
        <taxon>Alphaproteobacteria</taxon>
        <taxon>Hyphomicrobiales</taxon>
        <taxon>Aurantimonadaceae</taxon>
        <taxon>Aureimonas</taxon>
    </lineage>
</organism>
<dbReference type="AlphaFoldDB" id="A0A917D7U4"/>
<proteinExistence type="predicted"/>
<dbReference type="EMBL" id="BMJJ01000001">
    <property type="protein sequence ID" value="GGD05097.1"/>
    <property type="molecule type" value="Genomic_DNA"/>
</dbReference>
<name>A0A917D7U4_9HYPH</name>
<keyword evidence="2" id="KW-1185">Reference proteome</keyword>
<evidence type="ECO:0000313" key="2">
    <source>
        <dbReference type="Proteomes" id="UP000613160"/>
    </source>
</evidence>